<dbReference type="InterPro" id="IPR002182">
    <property type="entry name" value="NB-ARC"/>
</dbReference>
<dbReference type="AlphaFoldDB" id="A0A372FRS7"/>
<accession>A0A372FRS7</accession>
<dbReference type="Pfam" id="PF13424">
    <property type="entry name" value="TPR_12"/>
    <property type="match status" value="3"/>
</dbReference>
<feature type="domain" description="NB-ARC" evidence="1">
    <location>
        <begin position="5"/>
        <end position="150"/>
    </location>
</feature>
<dbReference type="Proteomes" id="UP000262621">
    <property type="component" value="Unassembled WGS sequence"/>
</dbReference>
<dbReference type="PRINTS" id="PR00364">
    <property type="entry name" value="DISEASERSIST"/>
</dbReference>
<dbReference type="Gene3D" id="1.25.40.10">
    <property type="entry name" value="Tetratricopeptide repeat domain"/>
    <property type="match status" value="2"/>
</dbReference>
<dbReference type="SUPFAM" id="SSF52540">
    <property type="entry name" value="P-loop containing nucleoside triphosphate hydrolases"/>
    <property type="match status" value="1"/>
</dbReference>
<gene>
    <name evidence="2" type="ORF">D0Q02_29075</name>
</gene>
<dbReference type="SUPFAM" id="SSF48452">
    <property type="entry name" value="TPR-like"/>
    <property type="match status" value="2"/>
</dbReference>
<dbReference type="PANTHER" id="PTHR47691:SF3">
    <property type="entry name" value="HTH-TYPE TRANSCRIPTIONAL REGULATOR RV0890C-RELATED"/>
    <property type="match status" value="1"/>
</dbReference>
<dbReference type="PANTHER" id="PTHR47691">
    <property type="entry name" value="REGULATOR-RELATED"/>
    <property type="match status" value="1"/>
</dbReference>
<dbReference type="SMART" id="SM00028">
    <property type="entry name" value="TPR"/>
    <property type="match status" value="6"/>
</dbReference>
<sequence length="714" mass="77679">MVAIHAVDGMPGVGKTALARHVAHLVADRFPDGQLFVDLHAHSPDRAPSEPGDVLAGLLAATGLTAEHIPEGTSARADRWRDRMAGKRLLLVLDNAATGEQVAPLLPGSAGCLVLITSRRRLARLRRDYGATILPLEVLPESEAVALFTRVHPHRLDAAGQAAVVRLVRLCGYLPLAITVLASGIGTDGQTSGITDVLADLEVTQDRLASIDEYRDSLELGVAAVFDLSYQRLTAEQQRVLRLLSLTPGTDIDLYAAAALTDLPVTAVQRHLRDLYTHHLAEQPAHHRYRLHDLINLYARAHTITDEADAAAGRLLDFYQHTAAIAATRIRRRGTTPHHTTTPACTSPVPDLPDQAQATAWLRAERANLAACVAYTRRHSQHARTVDLAASFAAFLRQDGPWTDGIALQTDILTIVKGFGDRNGEAWTLSELGNLRVATGDYPQATVLLERALTIHLDIGDRHGEAYTVTELGCLRRLTGDYLQAAALLERALAVFRGFRDRNGESWVLCELANLRRLTGDYPQATALQEQSLAIRLDIADRHGEAWTLAELGRIWRLAGDYLQAAALLERALAVFRGFRDRNGESWVLCELANLRRLTGDYPQATALLEKALTTARDLGDRQTESEVLNYQGDLLRSSGNSEPARACHVQALRLAREAGSPLDEARALAGIGRCAVATSVINGIADMRRALEIFRRLGAAEAAELAAEIDAIS</sequence>
<dbReference type="GO" id="GO:0043531">
    <property type="term" value="F:ADP binding"/>
    <property type="evidence" value="ECO:0007669"/>
    <property type="project" value="InterPro"/>
</dbReference>
<name>A0A372FRS7_9ACTN</name>
<comment type="caution">
    <text evidence="2">The sequence shown here is derived from an EMBL/GenBank/DDBJ whole genome shotgun (WGS) entry which is preliminary data.</text>
</comment>
<protein>
    <submittedName>
        <fullName evidence="2">Tetratricopeptide repeat protein</fullName>
    </submittedName>
</protein>
<evidence type="ECO:0000313" key="3">
    <source>
        <dbReference type="Proteomes" id="UP000262621"/>
    </source>
</evidence>
<dbReference type="Pfam" id="PF00931">
    <property type="entry name" value="NB-ARC"/>
    <property type="match status" value="1"/>
</dbReference>
<dbReference type="InterPro" id="IPR011990">
    <property type="entry name" value="TPR-like_helical_dom_sf"/>
</dbReference>
<keyword evidence="3" id="KW-1185">Reference proteome</keyword>
<evidence type="ECO:0000313" key="2">
    <source>
        <dbReference type="EMBL" id="RFS43210.1"/>
    </source>
</evidence>
<dbReference type="EMBL" id="QVFU01000075">
    <property type="protein sequence ID" value="RFS43210.1"/>
    <property type="molecule type" value="Genomic_DNA"/>
</dbReference>
<dbReference type="InterPro" id="IPR019734">
    <property type="entry name" value="TPR_rpt"/>
</dbReference>
<organism evidence="2 3">
    <name type="scientific">Micromonospora craniellae</name>
    <dbReference type="NCBI Taxonomy" id="2294034"/>
    <lineage>
        <taxon>Bacteria</taxon>
        <taxon>Bacillati</taxon>
        <taxon>Actinomycetota</taxon>
        <taxon>Actinomycetes</taxon>
        <taxon>Micromonosporales</taxon>
        <taxon>Micromonosporaceae</taxon>
        <taxon>Micromonospora</taxon>
    </lineage>
</organism>
<dbReference type="InterPro" id="IPR027417">
    <property type="entry name" value="P-loop_NTPase"/>
</dbReference>
<reference evidence="2 3" key="1">
    <citation type="submission" date="2018-08" db="EMBL/GenBank/DDBJ databases">
        <title>Verrucosispora craniellae sp. nov., isolated from a marine sponge in the South China Sea.</title>
        <authorList>
            <person name="Li L."/>
            <person name="Lin H.W."/>
        </authorList>
    </citation>
    <scope>NUCLEOTIDE SEQUENCE [LARGE SCALE GENOMIC DNA]</scope>
    <source>
        <strain evidence="2 3">LHW63014</strain>
    </source>
</reference>
<dbReference type="Gene3D" id="3.40.50.300">
    <property type="entry name" value="P-loop containing nucleotide triphosphate hydrolases"/>
    <property type="match status" value="1"/>
</dbReference>
<proteinExistence type="predicted"/>
<evidence type="ECO:0000259" key="1">
    <source>
        <dbReference type="Pfam" id="PF00931"/>
    </source>
</evidence>